<feature type="non-terminal residue" evidence="3">
    <location>
        <position position="83"/>
    </location>
</feature>
<keyword evidence="1" id="KW-0472">Membrane</keyword>
<reference evidence="3" key="1">
    <citation type="journal article" date="2014" name="Front. Microbiol.">
        <title>High frequency of phylogenetically diverse reductive dehalogenase-homologous genes in deep subseafloor sedimentary metagenomes.</title>
        <authorList>
            <person name="Kawai M."/>
            <person name="Futagami T."/>
            <person name="Toyoda A."/>
            <person name="Takaki Y."/>
            <person name="Nishi S."/>
            <person name="Hori S."/>
            <person name="Arai W."/>
            <person name="Tsubouchi T."/>
            <person name="Morono Y."/>
            <person name="Uchiyama I."/>
            <person name="Ito T."/>
            <person name="Fujiyama A."/>
            <person name="Inagaki F."/>
            <person name="Takami H."/>
        </authorList>
    </citation>
    <scope>NUCLEOTIDE SEQUENCE</scope>
    <source>
        <strain evidence="3">Expedition CK06-06</strain>
    </source>
</reference>
<dbReference type="EMBL" id="BARU01013419">
    <property type="protein sequence ID" value="GAH36618.1"/>
    <property type="molecule type" value="Genomic_DNA"/>
</dbReference>
<gene>
    <name evidence="3" type="ORF">S03H2_24244</name>
</gene>
<name>X1GUC9_9ZZZZ</name>
<sequence length="83" mass="8728">MNPPPLSVDLAFWVDAIGRMIVATAAGMTLGWERSRENRQIMGLRTLGLVGLASCIAVQAIVHSGLPNVNADAAGRVMQGILS</sequence>
<accession>X1GUC9</accession>
<evidence type="ECO:0000256" key="1">
    <source>
        <dbReference type="SAM" id="Phobius"/>
    </source>
</evidence>
<proteinExistence type="predicted"/>
<dbReference type="Pfam" id="PF02308">
    <property type="entry name" value="MgtC"/>
    <property type="match status" value="1"/>
</dbReference>
<evidence type="ECO:0000313" key="3">
    <source>
        <dbReference type="EMBL" id="GAH36618.1"/>
    </source>
</evidence>
<dbReference type="AlphaFoldDB" id="X1GUC9"/>
<protein>
    <recommendedName>
        <fullName evidence="2">MgtC/SapB/SrpB/YhiD N-terminal domain-containing protein</fullName>
    </recommendedName>
</protein>
<feature type="domain" description="MgtC/SapB/SrpB/YhiD N-terminal" evidence="2">
    <location>
        <begin position="20"/>
        <end position="82"/>
    </location>
</feature>
<feature type="transmembrane region" description="Helical" evidence="1">
    <location>
        <begin position="12"/>
        <end position="32"/>
    </location>
</feature>
<evidence type="ECO:0000259" key="2">
    <source>
        <dbReference type="Pfam" id="PF02308"/>
    </source>
</evidence>
<dbReference type="InterPro" id="IPR049177">
    <property type="entry name" value="MgtC_SapB_SrpB_YhiD_N"/>
</dbReference>
<keyword evidence="1" id="KW-0812">Transmembrane</keyword>
<comment type="caution">
    <text evidence="3">The sequence shown here is derived from an EMBL/GenBank/DDBJ whole genome shotgun (WGS) entry which is preliminary data.</text>
</comment>
<feature type="transmembrane region" description="Helical" evidence="1">
    <location>
        <begin position="44"/>
        <end position="62"/>
    </location>
</feature>
<keyword evidence="1" id="KW-1133">Transmembrane helix</keyword>
<organism evidence="3">
    <name type="scientific">marine sediment metagenome</name>
    <dbReference type="NCBI Taxonomy" id="412755"/>
    <lineage>
        <taxon>unclassified sequences</taxon>
        <taxon>metagenomes</taxon>
        <taxon>ecological metagenomes</taxon>
    </lineage>
</organism>